<dbReference type="Gene3D" id="1.10.10.10">
    <property type="entry name" value="Winged helix-like DNA-binding domain superfamily/Winged helix DNA-binding domain"/>
    <property type="match status" value="1"/>
</dbReference>
<dbReference type="Gene3D" id="1.25.40.10">
    <property type="entry name" value="Tetratricopeptide repeat domain"/>
    <property type="match status" value="1"/>
</dbReference>
<dbReference type="RefSeq" id="WP_135477006.1">
    <property type="nucleotide sequence ID" value="NZ_SIJK02000005.1"/>
</dbReference>
<organism evidence="5 6">
    <name type="scientific">Candidatus Chloroploca mongolica</name>
    <dbReference type="NCBI Taxonomy" id="2528176"/>
    <lineage>
        <taxon>Bacteria</taxon>
        <taxon>Bacillati</taxon>
        <taxon>Chloroflexota</taxon>
        <taxon>Chloroflexia</taxon>
        <taxon>Chloroflexales</taxon>
        <taxon>Chloroflexineae</taxon>
        <taxon>Oscillochloridaceae</taxon>
        <taxon>Candidatus Chloroploca</taxon>
    </lineage>
</organism>
<dbReference type="InterPro" id="IPR000792">
    <property type="entry name" value="Tscrpt_reg_LuxR_C"/>
</dbReference>
<evidence type="ECO:0000256" key="3">
    <source>
        <dbReference type="ARBA" id="ARBA00023163"/>
    </source>
</evidence>
<dbReference type="InterPro" id="IPR016032">
    <property type="entry name" value="Sig_transdc_resp-reg_C-effctor"/>
</dbReference>
<evidence type="ECO:0000259" key="4">
    <source>
        <dbReference type="PROSITE" id="PS50043"/>
    </source>
</evidence>
<dbReference type="SMART" id="SM00421">
    <property type="entry name" value="HTH_LUXR"/>
    <property type="match status" value="1"/>
</dbReference>
<protein>
    <recommendedName>
        <fullName evidence="4">HTH luxR-type domain-containing protein</fullName>
    </recommendedName>
</protein>
<dbReference type="InterPro" id="IPR011990">
    <property type="entry name" value="TPR-like_helical_dom_sf"/>
</dbReference>
<keyword evidence="2" id="KW-0238">DNA-binding</keyword>
<comment type="caution">
    <text evidence="5">The sequence shown here is derived from an EMBL/GenBank/DDBJ whole genome shotgun (WGS) entry which is preliminary data.</text>
</comment>
<dbReference type="PANTHER" id="PTHR44688:SF16">
    <property type="entry name" value="DNA-BINDING TRANSCRIPTIONAL ACTIVATOR DEVR_DOSR"/>
    <property type="match status" value="1"/>
</dbReference>
<dbReference type="InterPro" id="IPR027417">
    <property type="entry name" value="P-loop_NTPase"/>
</dbReference>
<proteinExistence type="predicted"/>
<evidence type="ECO:0000313" key="5">
    <source>
        <dbReference type="EMBL" id="MBP1464938.1"/>
    </source>
</evidence>
<sequence length="883" mass="96120">MTVPILATKLYIPPPRPQTIPRLRLLERLNAGLRHDQGTARKLTLISAAAGCGKTTLLSAWVAECQLPVAWLSLDAGDSDPVRFLAYLIAALQTLMPGVGAGVVTALQAPQPPAQEALLTALLNDVATIPHACLLVLDDYHVLDAPPVDQALTFFLTHMPPQMHLVIATREDPPLPLARLRARDQLTELRAADLRFTPTEAAAFLNQAMGLGLAADELATLEARTEGWIAGLHLAALALQGRTDTAGFVRDFSGSHRFVLDYLVEEVLHRQPASVQNFLLRTAILNRLCGPLCDAVMKDADHGSECIPHSSSLILYELERANLFLVPLDNERRWYRYHHLFGDLLRQRLYQQQPNVVIALHLRASAWYEANDLELEAFHHAAAANDVARAARLLEGRGMPLLFRGAAQPVLRWLATLPTAVLDAHPALWVTYASALLFVQQVVGVEAKLTAAEAVLPDAPSDPDLRDLIGHIAVIRATLAVTRHDAAMIMAQAQRALAYLHPQNLPVRTAVTWALGYARYLQGDRGAAAQAYGEALAASEALGHFIITLMATLGLGEIEERANRLHLAAERYRRALALAGDPPLPVVSTAHLGLARLHYAWNDLATAEQHAEQSRHLARQIEHTDRLVAAELFLARLKLAQGDLDGAADLLTQIEPQIAQPHVALQWPEYASVQLLLALHQGKLAAAAALAQTHNLPLRRARVALAQGDPAAALTTLTTYRQQAESRGWADEQLKALVLQALAHQALGEEEPSVTVLAEALSLAAPDGLIRPFVDAGPSLARLLAAAAARGIRPAYVRTLLAAIAAEMPPGESSTPQLLHEPLSAREQEILRLIAQGCSNREIGERLYLALDTVKGHNRRIFAKLQVQRRTEAVARARELDLL</sequence>
<keyword evidence="1" id="KW-0805">Transcription regulation</keyword>
<dbReference type="Pfam" id="PF25873">
    <property type="entry name" value="WHD_MalT"/>
    <property type="match status" value="1"/>
</dbReference>
<dbReference type="PRINTS" id="PR00038">
    <property type="entry name" value="HTHLUXR"/>
</dbReference>
<dbReference type="SMART" id="SM00382">
    <property type="entry name" value="AAA"/>
    <property type="match status" value="1"/>
</dbReference>
<evidence type="ECO:0000313" key="6">
    <source>
        <dbReference type="Proteomes" id="UP001193081"/>
    </source>
</evidence>
<dbReference type="InterPro" id="IPR059106">
    <property type="entry name" value="WHD_MalT"/>
</dbReference>
<dbReference type="Gene3D" id="3.40.50.300">
    <property type="entry name" value="P-loop containing nucleotide triphosphate hydrolases"/>
    <property type="match status" value="1"/>
</dbReference>
<evidence type="ECO:0000256" key="1">
    <source>
        <dbReference type="ARBA" id="ARBA00023015"/>
    </source>
</evidence>
<feature type="domain" description="HTH luxR-type" evidence="4">
    <location>
        <begin position="816"/>
        <end position="881"/>
    </location>
</feature>
<accession>A0ABS4D677</accession>
<dbReference type="SUPFAM" id="SSF52540">
    <property type="entry name" value="P-loop containing nucleoside triphosphate hydrolases"/>
    <property type="match status" value="1"/>
</dbReference>
<dbReference type="Pfam" id="PF00196">
    <property type="entry name" value="GerE"/>
    <property type="match status" value="1"/>
</dbReference>
<gene>
    <name evidence="5" type="ORF">EYB53_004365</name>
</gene>
<keyword evidence="6" id="KW-1185">Reference proteome</keyword>
<dbReference type="PANTHER" id="PTHR44688">
    <property type="entry name" value="DNA-BINDING TRANSCRIPTIONAL ACTIVATOR DEVR_DOSR"/>
    <property type="match status" value="1"/>
</dbReference>
<dbReference type="SUPFAM" id="SSF46894">
    <property type="entry name" value="C-terminal effector domain of the bipartite response regulators"/>
    <property type="match status" value="1"/>
</dbReference>
<reference evidence="5 6" key="1">
    <citation type="submission" date="2021-03" db="EMBL/GenBank/DDBJ databases">
        <authorList>
            <person name="Grouzdev D.S."/>
        </authorList>
    </citation>
    <scope>NUCLEOTIDE SEQUENCE [LARGE SCALE GENOMIC DNA]</scope>
    <source>
        <strain evidence="5 6">M50-1</strain>
    </source>
</reference>
<dbReference type="PROSITE" id="PS50043">
    <property type="entry name" value="HTH_LUXR_2"/>
    <property type="match status" value="1"/>
</dbReference>
<evidence type="ECO:0000256" key="2">
    <source>
        <dbReference type="ARBA" id="ARBA00023125"/>
    </source>
</evidence>
<keyword evidence="3" id="KW-0804">Transcription</keyword>
<name>A0ABS4D677_9CHLR</name>
<dbReference type="Proteomes" id="UP001193081">
    <property type="component" value="Unassembled WGS sequence"/>
</dbReference>
<dbReference type="PROSITE" id="PS00622">
    <property type="entry name" value="HTH_LUXR_1"/>
    <property type="match status" value="1"/>
</dbReference>
<dbReference type="InterPro" id="IPR036388">
    <property type="entry name" value="WH-like_DNA-bd_sf"/>
</dbReference>
<dbReference type="InterPro" id="IPR041617">
    <property type="entry name" value="TPR_MalT"/>
</dbReference>
<dbReference type="CDD" id="cd06170">
    <property type="entry name" value="LuxR_C_like"/>
    <property type="match status" value="1"/>
</dbReference>
<dbReference type="Pfam" id="PF17874">
    <property type="entry name" value="TPR_MalT"/>
    <property type="match status" value="1"/>
</dbReference>
<dbReference type="SUPFAM" id="SSF48452">
    <property type="entry name" value="TPR-like"/>
    <property type="match status" value="1"/>
</dbReference>
<dbReference type="InterPro" id="IPR003593">
    <property type="entry name" value="AAA+_ATPase"/>
</dbReference>
<dbReference type="EMBL" id="SIJK02000005">
    <property type="protein sequence ID" value="MBP1464938.1"/>
    <property type="molecule type" value="Genomic_DNA"/>
</dbReference>